<evidence type="ECO:0000256" key="1">
    <source>
        <dbReference type="SAM" id="MobiDB-lite"/>
    </source>
</evidence>
<feature type="region of interest" description="Disordered" evidence="1">
    <location>
        <begin position="39"/>
        <end position="103"/>
    </location>
</feature>
<evidence type="ECO:0000313" key="2">
    <source>
        <dbReference type="EMBL" id="SZX60972.1"/>
    </source>
</evidence>
<reference evidence="2 3" key="1">
    <citation type="submission" date="2016-10" db="EMBL/GenBank/DDBJ databases">
        <authorList>
            <person name="Cai Z."/>
        </authorList>
    </citation>
    <scope>NUCLEOTIDE SEQUENCE [LARGE SCALE GENOMIC DNA]</scope>
</reference>
<dbReference type="GO" id="GO:0032299">
    <property type="term" value="C:ribonuclease H2 complex"/>
    <property type="evidence" value="ECO:0007669"/>
    <property type="project" value="InterPro"/>
</dbReference>
<dbReference type="InterPro" id="IPR013924">
    <property type="entry name" value="RNase_H2_suC"/>
</dbReference>
<sequence length="161" mass="17876">MDATIHVDQQIPAASSVNWMPFGIAHDGPCNAAEYFTPTQEQDVGPSQSSDNSNSSTHFAAHFRGRRLKGTPKQLPEGYQGLLLQPAGGAKHGSSSSDTQQRSWKALQRFQQITVWNHDTLPAASDWHMRCIDFLALADKVHAPIDPSQVEQELQRMQQQQ</sequence>
<dbReference type="PANTHER" id="PTHR47204">
    <property type="entry name" value="OS02G0168900 PROTEIN"/>
    <property type="match status" value="1"/>
</dbReference>
<proteinExistence type="predicted"/>
<accession>A0A383V873</accession>
<name>A0A383V873_TETOB</name>
<dbReference type="CDD" id="cd09271">
    <property type="entry name" value="RNase_H2-C"/>
    <property type="match status" value="1"/>
</dbReference>
<dbReference type="PANTHER" id="PTHR47204:SF1">
    <property type="entry name" value="RIBONUCLEASE H2 SUBUNIT C"/>
    <property type="match status" value="1"/>
</dbReference>
<dbReference type="Proteomes" id="UP000256970">
    <property type="component" value="Unassembled WGS sequence"/>
</dbReference>
<keyword evidence="3" id="KW-1185">Reference proteome</keyword>
<dbReference type="Pfam" id="PF08615">
    <property type="entry name" value="RNase_H2_suC"/>
    <property type="match status" value="1"/>
</dbReference>
<feature type="compositionally biased region" description="Polar residues" evidence="1">
    <location>
        <begin position="93"/>
        <end position="103"/>
    </location>
</feature>
<gene>
    <name evidence="2" type="ORF">BQ4739_LOCUS1511</name>
</gene>
<dbReference type="EMBL" id="FNXT01000117">
    <property type="protein sequence ID" value="SZX60972.1"/>
    <property type="molecule type" value="Genomic_DNA"/>
</dbReference>
<feature type="compositionally biased region" description="Low complexity" evidence="1">
    <location>
        <begin position="47"/>
        <end position="56"/>
    </location>
</feature>
<dbReference type="STRING" id="3088.A0A383V873"/>
<evidence type="ECO:0000313" key="3">
    <source>
        <dbReference type="Proteomes" id="UP000256970"/>
    </source>
</evidence>
<protein>
    <submittedName>
        <fullName evidence="2">Uncharacterized protein</fullName>
    </submittedName>
</protein>
<organism evidence="2 3">
    <name type="scientific">Tetradesmus obliquus</name>
    <name type="common">Green alga</name>
    <name type="synonym">Acutodesmus obliquus</name>
    <dbReference type="NCBI Taxonomy" id="3088"/>
    <lineage>
        <taxon>Eukaryota</taxon>
        <taxon>Viridiplantae</taxon>
        <taxon>Chlorophyta</taxon>
        <taxon>core chlorophytes</taxon>
        <taxon>Chlorophyceae</taxon>
        <taxon>CS clade</taxon>
        <taxon>Sphaeropleales</taxon>
        <taxon>Scenedesmaceae</taxon>
        <taxon>Tetradesmus</taxon>
    </lineage>
</organism>
<dbReference type="Gene3D" id="2.40.128.680">
    <property type="match status" value="1"/>
</dbReference>
<feature type="compositionally biased region" description="Basic residues" evidence="1">
    <location>
        <begin position="61"/>
        <end position="70"/>
    </location>
</feature>
<dbReference type="AlphaFoldDB" id="A0A383V873"/>
<dbReference type="GO" id="GO:0006401">
    <property type="term" value="P:RNA catabolic process"/>
    <property type="evidence" value="ECO:0007669"/>
    <property type="project" value="InterPro"/>
</dbReference>